<reference evidence="2" key="1">
    <citation type="journal article" date="2015" name="BMC Genomics">
        <title>Draft genome of a commonly misdiagnosed multidrug resistant pathogen Candida auris.</title>
        <authorList>
            <person name="Chatterjee S."/>
            <person name="Alampalli S.V."/>
            <person name="Nageshan R.K."/>
            <person name="Chettiar S.T."/>
            <person name="Joshi S."/>
            <person name="Tatu U.S."/>
        </authorList>
    </citation>
    <scope>NUCLEOTIDE SEQUENCE [LARGE SCALE GENOMIC DNA]</scope>
    <source>
        <strain evidence="2">6684</strain>
    </source>
</reference>
<name>A0A0L0NZP4_CANAR</name>
<proteinExistence type="predicted"/>
<organism evidence="1 2">
    <name type="scientific">Candidozyma auris</name>
    <name type="common">Yeast</name>
    <name type="synonym">Candida auris</name>
    <dbReference type="NCBI Taxonomy" id="498019"/>
    <lineage>
        <taxon>Eukaryota</taxon>
        <taxon>Fungi</taxon>
        <taxon>Dikarya</taxon>
        <taxon>Ascomycota</taxon>
        <taxon>Saccharomycotina</taxon>
        <taxon>Pichiomycetes</taxon>
        <taxon>Metschnikowiaceae</taxon>
        <taxon>Candidozyma</taxon>
    </lineage>
</organism>
<evidence type="ECO:0000313" key="2">
    <source>
        <dbReference type="Proteomes" id="UP000037122"/>
    </source>
</evidence>
<comment type="caution">
    <text evidence="1">The sequence shown here is derived from an EMBL/GenBank/DDBJ whole genome shotgun (WGS) entry which is preliminary data.</text>
</comment>
<dbReference type="EMBL" id="LGST01000022">
    <property type="protein sequence ID" value="KND99596.1"/>
    <property type="molecule type" value="Genomic_DNA"/>
</dbReference>
<dbReference type="AlphaFoldDB" id="A0A0L0NZP4"/>
<dbReference type="Proteomes" id="UP000037122">
    <property type="component" value="Unassembled WGS sequence"/>
</dbReference>
<dbReference type="VEuPathDB" id="FungiDB:QG37_03386"/>
<sequence length="48" mass="5609">MRDYAWPDRVGRQALLMIEAEPGMANSKNRESFHLAVLSILLRLYIFD</sequence>
<evidence type="ECO:0000313" key="1">
    <source>
        <dbReference type="EMBL" id="KND99596.1"/>
    </source>
</evidence>
<protein>
    <submittedName>
        <fullName evidence="1">Uncharacterized protein</fullName>
    </submittedName>
</protein>
<gene>
    <name evidence="1" type="ORF">QG37_03386</name>
</gene>
<accession>A0A0L0NZP4</accession>